<dbReference type="InterPro" id="IPR013087">
    <property type="entry name" value="Znf_C2H2_type"/>
</dbReference>
<evidence type="ECO:0000256" key="10">
    <source>
        <dbReference type="SAM" id="MobiDB-lite"/>
    </source>
</evidence>
<name>A0AAD3XZ63_NEPGR</name>
<evidence type="ECO:0000256" key="4">
    <source>
        <dbReference type="ARBA" id="ARBA00022771"/>
    </source>
</evidence>
<dbReference type="GO" id="GO:0008270">
    <property type="term" value="F:zinc ion binding"/>
    <property type="evidence" value="ECO:0007669"/>
    <property type="project" value="UniProtKB-KW"/>
</dbReference>
<proteinExistence type="predicted"/>
<evidence type="ECO:0000256" key="5">
    <source>
        <dbReference type="ARBA" id="ARBA00022833"/>
    </source>
</evidence>
<keyword evidence="8" id="KW-0539">Nucleus</keyword>
<feature type="region of interest" description="Disordered" evidence="10">
    <location>
        <begin position="210"/>
        <end position="231"/>
    </location>
</feature>
<keyword evidence="7" id="KW-0804">Transcription</keyword>
<dbReference type="PROSITE" id="PS00028">
    <property type="entry name" value="ZINC_FINGER_C2H2_1"/>
    <property type="match status" value="2"/>
</dbReference>
<dbReference type="InterPro" id="IPR036236">
    <property type="entry name" value="Znf_C2H2_sf"/>
</dbReference>
<dbReference type="PANTHER" id="PTHR26374:SF456">
    <property type="entry name" value="ZINC FINGER PROTEIN ZAT5-LIKE"/>
    <property type="match status" value="1"/>
</dbReference>
<dbReference type="Proteomes" id="UP001279734">
    <property type="component" value="Unassembled WGS sequence"/>
</dbReference>
<feature type="domain" description="C2H2-type" evidence="11">
    <location>
        <begin position="194"/>
        <end position="216"/>
    </location>
</feature>
<evidence type="ECO:0000256" key="3">
    <source>
        <dbReference type="ARBA" id="ARBA00022737"/>
    </source>
</evidence>
<protein>
    <recommendedName>
        <fullName evidence="11">C2H2-type domain-containing protein</fullName>
    </recommendedName>
</protein>
<comment type="caution">
    <text evidence="12">The sequence shown here is derived from an EMBL/GenBank/DDBJ whole genome shotgun (WGS) entry which is preliminary data.</text>
</comment>
<dbReference type="PANTHER" id="PTHR26374">
    <property type="entry name" value="ZINC FINGER PROTEIN ZAT5"/>
    <property type="match status" value="1"/>
</dbReference>
<comment type="subcellular location">
    <subcellularLocation>
        <location evidence="1">Nucleus</location>
    </subcellularLocation>
</comment>
<dbReference type="AlphaFoldDB" id="A0AAD3XZ63"/>
<evidence type="ECO:0000256" key="2">
    <source>
        <dbReference type="ARBA" id="ARBA00022723"/>
    </source>
</evidence>
<evidence type="ECO:0000313" key="13">
    <source>
        <dbReference type="Proteomes" id="UP001279734"/>
    </source>
</evidence>
<reference evidence="12" key="1">
    <citation type="submission" date="2023-05" db="EMBL/GenBank/DDBJ databases">
        <title>Nepenthes gracilis genome sequencing.</title>
        <authorList>
            <person name="Fukushima K."/>
        </authorList>
    </citation>
    <scope>NUCLEOTIDE SEQUENCE</scope>
    <source>
        <strain evidence="12">SING2019-196</strain>
    </source>
</reference>
<evidence type="ECO:0000313" key="12">
    <source>
        <dbReference type="EMBL" id="GMH23187.1"/>
    </source>
</evidence>
<evidence type="ECO:0000256" key="7">
    <source>
        <dbReference type="ARBA" id="ARBA00023163"/>
    </source>
</evidence>
<sequence>MMVAEEEAMGPNSMIKGRRAKRQRPSSPLALTMSSASYSYDEGGATTSSAFSSAEWDHTQLYSVEEEEDLANCLILLAQGSPQKSAHQLSAHEHQRPVVGTTAAAAAAVGAYAYMCKTCNRCFPSFQALGGHRASHKKARPPQTSMAEEKRAAFPLLLDEHFNDNNSALALQIAIDRKDSCNNNNNSITKAKVHECTICGVGFSSGQALGGHMRRHRTSLGGGRDVPEQEKKTRNLLPLDLNLPAPEDDHIEQPKFVFASNEKTLAFSAAALVDCHY</sequence>
<evidence type="ECO:0000256" key="8">
    <source>
        <dbReference type="ARBA" id="ARBA00023242"/>
    </source>
</evidence>
<dbReference type="Pfam" id="PF13912">
    <property type="entry name" value="zf-C2H2_6"/>
    <property type="match status" value="2"/>
</dbReference>
<gene>
    <name evidence="12" type="ORF">Nepgr_025030</name>
</gene>
<evidence type="ECO:0000256" key="9">
    <source>
        <dbReference type="PROSITE-ProRule" id="PRU00042"/>
    </source>
</evidence>
<evidence type="ECO:0000256" key="6">
    <source>
        <dbReference type="ARBA" id="ARBA00023015"/>
    </source>
</evidence>
<keyword evidence="13" id="KW-1185">Reference proteome</keyword>
<organism evidence="12 13">
    <name type="scientific">Nepenthes gracilis</name>
    <name type="common">Slender pitcher plant</name>
    <dbReference type="NCBI Taxonomy" id="150966"/>
    <lineage>
        <taxon>Eukaryota</taxon>
        <taxon>Viridiplantae</taxon>
        <taxon>Streptophyta</taxon>
        <taxon>Embryophyta</taxon>
        <taxon>Tracheophyta</taxon>
        <taxon>Spermatophyta</taxon>
        <taxon>Magnoliopsida</taxon>
        <taxon>eudicotyledons</taxon>
        <taxon>Gunneridae</taxon>
        <taxon>Pentapetalae</taxon>
        <taxon>Caryophyllales</taxon>
        <taxon>Nepenthaceae</taxon>
        <taxon>Nepenthes</taxon>
    </lineage>
</organism>
<dbReference type="PROSITE" id="PS50157">
    <property type="entry name" value="ZINC_FINGER_C2H2_2"/>
    <property type="match status" value="2"/>
</dbReference>
<keyword evidence="3" id="KW-0677">Repeat</keyword>
<dbReference type="Gene3D" id="3.30.160.60">
    <property type="entry name" value="Classic Zinc Finger"/>
    <property type="match status" value="1"/>
</dbReference>
<feature type="domain" description="C2H2-type" evidence="11">
    <location>
        <begin position="114"/>
        <end position="141"/>
    </location>
</feature>
<keyword evidence="6" id="KW-0805">Transcription regulation</keyword>
<dbReference type="SMART" id="SM00355">
    <property type="entry name" value="ZnF_C2H2"/>
    <property type="match status" value="2"/>
</dbReference>
<keyword evidence="2" id="KW-0479">Metal-binding</keyword>
<evidence type="ECO:0000256" key="1">
    <source>
        <dbReference type="ARBA" id="ARBA00004123"/>
    </source>
</evidence>
<keyword evidence="4 9" id="KW-0863">Zinc-finger</keyword>
<accession>A0AAD3XZ63</accession>
<dbReference type="GO" id="GO:0005634">
    <property type="term" value="C:nucleus"/>
    <property type="evidence" value="ECO:0007669"/>
    <property type="project" value="UniProtKB-SubCell"/>
</dbReference>
<feature type="region of interest" description="Disordered" evidence="10">
    <location>
        <begin position="1"/>
        <end position="28"/>
    </location>
</feature>
<dbReference type="EMBL" id="BSYO01000025">
    <property type="protein sequence ID" value="GMH23187.1"/>
    <property type="molecule type" value="Genomic_DNA"/>
</dbReference>
<keyword evidence="5" id="KW-0862">Zinc</keyword>
<dbReference type="SUPFAM" id="SSF57667">
    <property type="entry name" value="beta-beta-alpha zinc fingers"/>
    <property type="match status" value="1"/>
</dbReference>
<evidence type="ECO:0000259" key="11">
    <source>
        <dbReference type="PROSITE" id="PS50157"/>
    </source>
</evidence>